<dbReference type="EMBL" id="CP011390">
    <property type="protein sequence ID" value="ANE51245.1"/>
    <property type="molecule type" value="Genomic_DNA"/>
</dbReference>
<evidence type="ECO:0000313" key="2">
    <source>
        <dbReference type="Proteomes" id="UP000077177"/>
    </source>
</evidence>
<proteinExistence type="predicted"/>
<sequence>MTILLRTTSKYTKHPFHNIQFPFSIQLKEYQGIWIALSMFSISHNRCIYAFSITKKTQRFFCQNHPYKITRKLFQKQTSRNKKGLTL</sequence>
<dbReference type="AlphaFoldDB" id="A0A172TVY8"/>
<evidence type="ECO:0000313" key="1">
    <source>
        <dbReference type="EMBL" id="ANE51245.1"/>
    </source>
</evidence>
<reference evidence="2" key="1">
    <citation type="submission" date="2015-01" db="EMBL/GenBank/DDBJ databases">
        <title>Flavisolibacter sp./LCS9/ whole genome sequencing.</title>
        <authorList>
            <person name="Kim M.K."/>
            <person name="Srinivasan S."/>
            <person name="Lee J.-J."/>
        </authorList>
    </citation>
    <scope>NUCLEOTIDE SEQUENCE [LARGE SCALE GENOMIC DNA]</scope>
    <source>
        <strain evidence="2">LCS9</strain>
    </source>
</reference>
<dbReference type="Proteomes" id="UP000077177">
    <property type="component" value="Chromosome"/>
</dbReference>
<reference evidence="1 2" key="2">
    <citation type="journal article" date="2016" name="Int. J. Syst. Evol. Microbiol.">
        <title>Flavisolibacter tropicus sp. nov., isolated from tropical soil.</title>
        <authorList>
            <person name="Lee J.J."/>
            <person name="Kang M.S."/>
            <person name="Kim G.S."/>
            <person name="Lee C.S."/>
            <person name="Lim S."/>
            <person name="Lee J."/>
            <person name="Roh S.H."/>
            <person name="Kang H."/>
            <person name="Ha J.M."/>
            <person name="Bae S."/>
            <person name="Jung H.Y."/>
            <person name="Kim M.K."/>
        </authorList>
    </citation>
    <scope>NUCLEOTIDE SEQUENCE [LARGE SCALE GENOMIC DNA]</scope>
    <source>
        <strain evidence="1 2">LCS9</strain>
    </source>
</reference>
<organism evidence="1 2">
    <name type="scientific">Flavisolibacter tropicus</name>
    <dbReference type="NCBI Taxonomy" id="1492898"/>
    <lineage>
        <taxon>Bacteria</taxon>
        <taxon>Pseudomonadati</taxon>
        <taxon>Bacteroidota</taxon>
        <taxon>Chitinophagia</taxon>
        <taxon>Chitinophagales</taxon>
        <taxon>Chitinophagaceae</taxon>
        <taxon>Flavisolibacter</taxon>
    </lineage>
</organism>
<gene>
    <name evidence="1" type="ORF">SY85_12735</name>
</gene>
<accession>A0A172TVY8</accession>
<name>A0A172TVY8_9BACT</name>
<protein>
    <submittedName>
        <fullName evidence="1">Uncharacterized protein</fullName>
    </submittedName>
</protein>
<keyword evidence="2" id="KW-1185">Reference proteome</keyword>
<dbReference type="KEGG" id="fla:SY85_12735"/>